<dbReference type="EMBL" id="KI546085">
    <property type="protein sequence ID" value="EST45936.1"/>
    <property type="molecule type" value="Genomic_DNA"/>
</dbReference>
<dbReference type="PANTHER" id="PTHR43122:SF1">
    <property type="entry name" value="IRON-SULFUR-BINDING PROTEIN"/>
    <property type="match status" value="1"/>
</dbReference>
<feature type="domain" description="4Fe-4S ferredoxin-type" evidence="1">
    <location>
        <begin position="171"/>
        <end position="201"/>
    </location>
</feature>
<gene>
    <name evidence="2" type="ORF">SS50377_13915</name>
</gene>
<organism evidence="2">
    <name type="scientific">Spironucleus salmonicida</name>
    <dbReference type="NCBI Taxonomy" id="348837"/>
    <lineage>
        <taxon>Eukaryota</taxon>
        <taxon>Metamonada</taxon>
        <taxon>Diplomonadida</taxon>
        <taxon>Hexamitidae</taxon>
        <taxon>Hexamitinae</taxon>
        <taxon>Spironucleus</taxon>
    </lineage>
</organism>
<dbReference type="PANTHER" id="PTHR43122">
    <property type="entry name" value="FERREDOXIN SUBUNIT OF PYRUVATE:FLAVODOXIN OXIDOREDUCTASE-RELATED"/>
    <property type="match status" value="1"/>
</dbReference>
<evidence type="ECO:0000259" key="1">
    <source>
        <dbReference type="PROSITE" id="PS51379"/>
    </source>
</evidence>
<dbReference type="AlphaFoldDB" id="V6LQF2"/>
<name>V6LQF2_9EUKA</name>
<accession>V6LQF2</accession>
<dbReference type="InterPro" id="IPR017900">
    <property type="entry name" value="4Fe4S_Fe_S_CS"/>
</dbReference>
<reference evidence="2" key="1">
    <citation type="journal article" date="2014" name="PLoS Genet.">
        <title>The Genome of Spironucleus salmonicida Highlights a Fish Pathogen Adapted to Fluctuating Environments.</title>
        <authorList>
            <person name="Xu F."/>
            <person name="Jerlstrom-Hultqvist J."/>
            <person name="Einarsson E."/>
            <person name="Astvaldsson A."/>
            <person name="Svard S.G."/>
            <person name="Andersson J.O."/>
        </authorList>
    </citation>
    <scope>NUCLEOTIDE SEQUENCE</scope>
</reference>
<dbReference type="VEuPathDB" id="GiardiaDB:SS50377_24521"/>
<protein>
    <submittedName>
        <fullName evidence="2">Ferredoxin Fd3</fullName>
    </submittedName>
</protein>
<dbReference type="SUPFAM" id="SSF54862">
    <property type="entry name" value="4Fe-4S ferredoxins"/>
    <property type="match status" value="1"/>
</dbReference>
<dbReference type="InterPro" id="IPR017896">
    <property type="entry name" value="4Fe4S_Fe-S-bd"/>
</dbReference>
<evidence type="ECO:0000313" key="2">
    <source>
        <dbReference type="EMBL" id="EST45936.1"/>
    </source>
</evidence>
<dbReference type="Gene3D" id="3.30.70.20">
    <property type="match status" value="1"/>
</dbReference>
<sequence length="205" mass="24124">MYLVVLKISSLETIVLVIHFLFKVFNFRVSDNQQLFHQFLLIHYPLLLIFFTTQEIKYLPFLIKQAQLKRDFILNPNTFELGYLYSFQSIFIKIPTTTHQQSFPIQGIKQVTIPLEEWIIRSNIFYYIKQQICKQMQGRQRITINADKCDGCGLCVKQCPVEIMIIDHTSKKVAIKNSYLCITCCQCIWVCPHAAVFMDDAWIIK</sequence>
<dbReference type="PROSITE" id="PS51379">
    <property type="entry name" value="4FE4S_FER_2"/>
    <property type="match status" value="2"/>
</dbReference>
<proteinExistence type="predicted"/>
<feature type="domain" description="4Fe-4S ferredoxin-type" evidence="1">
    <location>
        <begin position="140"/>
        <end position="169"/>
    </location>
</feature>
<dbReference type="Pfam" id="PF13237">
    <property type="entry name" value="Fer4_10"/>
    <property type="match status" value="1"/>
</dbReference>
<dbReference type="PROSITE" id="PS00198">
    <property type="entry name" value="4FE4S_FER_1"/>
    <property type="match status" value="1"/>
</dbReference>